<dbReference type="EMBL" id="JANIBJ010000010">
    <property type="protein sequence ID" value="MCQ8103870.1"/>
    <property type="molecule type" value="Genomic_DNA"/>
</dbReference>
<evidence type="ECO:0000313" key="2">
    <source>
        <dbReference type="EMBL" id="MCQ8103870.1"/>
    </source>
</evidence>
<evidence type="ECO:0000313" key="3">
    <source>
        <dbReference type="Proteomes" id="UP001524499"/>
    </source>
</evidence>
<proteinExistence type="predicted"/>
<reference evidence="2 3" key="1">
    <citation type="submission" date="2022-07" db="EMBL/GenBank/DDBJ databases">
        <title>Methylomonas rivi sp. nov., Methylomonas rosea sp. nov., Methylomonas aureus sp. nov. and Methylomonas subterranea sp. nov., four novel methanotrophs isolated from a freshwater creek and the deep terrestrial subsurface.</title>
        <authorList>
            <person name="Abin C."/>
            <person name="Sankaranarayanan K."/>
            <person name="Garner C."/>
            <person name="Sindelar R."/>
            <person name="Kotary K."/>
            <person name="Garner R."/>
            <person name="Barclay S."/>
            <person name="Lawson P."/>
            <person name="Krumholz L."/>
        </authorList>
    </citation>
    <scope>NUCLEOTIDE SEQUENCE [LARGE SCALE GENOMIC DNA]</scope>
    <source>
        <strain evidence="2 3">SURF-2</strain>
    </source>
</reference>
<keyword evidence="1" id="KW-0472">Membrane</keyword>
<comment type="caution">
    <text evidence="2">The sequence shown here is derived from an EMBL/GenBank/DDBJ whole genome shotgun (WGS) entry which is preliminary data.</text>
</comment>
<dbReference type="Pfam" id="PF04955">
    <property type="entry name" value="HupE_UreJ"/>
    <property type="match status" value="1"/>
</dbReference>
<feature type="transmembrane region" description="Helical" evidence="1">
    <location>
        <begin position="94"/>
        <end position="112"/>
    </location>
</feature>
<feature type="transmembrane region" description="Helical" evidence="1">
    <location>
        <begin position="36"/>
        <end position="61"/>
    </location>
</feature>
<dbReference type="Proteomes" id="UP001524499">
    <property type="component" value="Unassembled WGS sequence"/>
</dbReference>
<name>A0ABT1TEI0_9GAMM</name>
<feature type="transmembrane region" description="Helical" evidence="1">
    <location>
        <begin position="119"/>
        <end position="137"/>
    </location>
</feature>
<evidence type="ECO:0000256" key="1">
    <source>
        <dbReference type="SAM" id="Phobius"/>
    </source>
</evidence>
<keyword evidence="3" id="KW-1185">Reference proteome</keyword>
<dbReference type="RefSeq" id="WP_256601615.1">
    <property type="nucleotide sequence ID" value="NZ_JANIBJ010000010.1"/>
</dbReference>
<keyword evidence="1" id="KW-0812">Transmembrane</keyword>
<protein>
    <submittedName>
        <fullName evidence="2">HupE/UreJ family protein</fullName>
    </submittedName>
</protein>
<sequence>MTKKAVFFQLFGLAGMANPLIADAHAWHFTSEVNGFFAGMLHPLTGSDHIIAMLVVGFWIARASRRSLMMLPLLVVAMMIIGGALTLIPIEIAHAENIMILSAGLLGLMLLFNAKVSPLIAALVAGNLALIHGYVHAFDIWLDSDAIEYALGFALSTLMVIAVAIGMSKVLENYAPELDGPVNSR</sequence>
<dbReference type="InterPro" id="IPR007038">
    <property type="entry name" value="HupE_UreJ"/>
</dbReference>
<feature type="transmembrane region" description="Helical" evidence="1">
    <location>
        <begin position="149"/>
        <end position="167"/>
    </location>
</feature>
<organism evidence="2 3">
    <name type="scientific">Methylomonas subterranea</name>
    <dbReference type="NCBI Taxonomy" id="2952225"/>
    <lineage>
        <taxon>Bacteria</taxon>
        <taxon>Pseudomonadati</taxon>
        <taxon>Pseudomonadota</taxon>
        <taxon>Gammaproteobacteria</taxon>
        <taxon>Methylococcales</taxon>
        <taxon>Methylococcaceae</taxon>
        <taxon>Methylomonas</taxon>
    </lineage>
</organism>
<gene>
    <name evidence="2" type="ORF">NP590_07120</name>
</gene>
<keyword evidence="1" id="KW-1133">Transmembrane helix</keyword>
<feature type="transmembrane region" description="Helical" evidence="1">
    <location>
        <begin position="68"/>
        <end position="88"/>
    </location>
</feature>
<accession>A0ABT1TEI0</accession>
<dbReference type="PIRSF" id="PIRSF016919">
    <property type="entry name" value="HupE_UreJ"/>
    <property type="match status" value="1"/>
</dbReference>